<dbReference type="GO" id="GO:0016887">
    <property type="term" value="F:ATP hydrolysis activity"/>
    <property type="evidence" value="ECO:0007669"/>
    <property type="project" value="InterPro"/>
</dbReference>
<protein>
    <recommendedName>
        <fullName evidence="3">Rad50/SbcC-type AAA domain-containing protein</fullName>
    </recommendedName>
</protein>
<proteinExistence type="predicted"/>
<dbReference type="AlphaFoldDB" id="A0A2S4K1I6"/>
<keyword evidence="5" id="KW-1185">Reference proteome</keyword>
<name>A0A2S4K1I6_9SPIO</name>
<evidence type="ECO:0000259" key="3">
    <source>
        <dbReference type="Pfam" id="PF13476"/>
    </source>
</evidence>
<accession>A0A2S4K1I6</accession>
<dbReference type="Pfam" id="PF13558">
    <property type="entry name" value="SbcC_Walker_B"/>
    <property type="match status" value="1"/>
</dbReference>
<feature type="region of interest" description="Disordered" evidence="2">
    <location>
        <begin position="726"/>
        <end position="758"/>
    </location>
</feature>
<gene>
    <name evidence="4" type="ORF">AU468_00160</name>
</gene>
<evidence type="ECO:0000313" key="5">
    <source>
        <dbReference type="Proteomes" id="UP000237350"/>
    </source>
</evidence>
<dbReference type="InterPro" id="IPR038729">
    <property type="entry name" value="Rad50/SbcC_AAA"/>
</dbReference>
<evidence type="ECO:0000313" key="4">
    <source>
        <dbReference type="EMBL" id="POR05626.1"/>
    </source>
</evidence>
<dbReference type="Proteomes" id="UP000237350">
    <property type="component" value="Unassembled WGS sequence"/>
</dbReference>
<feature type="coiled-coil region" evidence="1">
    <location>
        <begin position="817"/>
        <end position="909"/>
    </location>
</feature>
<dbReference type="EMBL" id="LPWH01000001">
    <property type="protein sequence ID" value="POR05626.1"/>
    <property type="molecule type" value="Genomic_DNA"/>
</dbReference>
<comment type="caution">
    <text evidence="4">The sequence shown here is derived from an EMBL/GenBank/DDBJ whole genome shotgun (WGS) entry which is preliminary data.</text>
</comment>
<dbReference type="PANTHER" id="PTHR32114:SF2">
    <property type="entry name" value="ABC TRANSPORTER ABCH.3"/>
    <property type="match status" value="1"/>
</dbReference>
<dbReference type="GO" id="GO:0006302">
    <property type="term" value="P:double-strand break repair"/>
    <property type="evidence" value="ECO:0007669"/>
    <property type="project" value="InterPro"/>
</dbReference>
<sequence length="1084" mass="122572">MRIIQIRFKNLNSLTGEWLIDLGHPDFVAEGIFAITGPTGAGKSTILDALCLALYGQTPRLGKITKTSNEIMSRQSGECFAEATFETQAGCFRCHWSQRRARKHPEGELQPPRHEIARADSGTILESSLRGVAGQIEAVTGMDFDRFTRSMLLAQGGFAAFLQAPPDERAPLLEQITGTELYSQISRHVHERYRDERTRLAQLESETAGITLLAPREEEDLLLKQSEGRAREKTLETRLTETGSARDWLLVVERLKREISDLSTETEELQERLESFEPDRRRLDRARAALSLEGLQAGLDALRKAQEEDRQALAAGEAALPELEALATAGARAVSLAEAQVAEKRKDQGETAPRLRAIRALDQRYSDQEETLRRERDSLGKDTSLIKEKEHALARLEEEERAIDATLAGIRAYLDAHNQDQVLPHKMAGLEEQMQQLHLHRQRAAQHGETLAGSGVALERARAAREALQIARIDLERELGEVGRSIRESRAGLEELLQGKLLREHRAEKDALHRELLLQRTIADLEEHRTRLEDGCPCPLCGSRDHPFAEGNIPPLGETESRIAGLTALIARAEGEEEKIRQLEGTERDLREGLTVQETHLARATHDEEMARERLAGVTRELERLSLEEEALLSRLEDELLPLGITGISSVDPGQLRSELARRLERWTHQKAQQEEAEQRQRDLRSQLGEIEAILAAKGEVLEEKKERHQTLERELATLREERLSRYGSLDPDEEECRLQRARDEAEEEERQTREDHARAVQGVQDLRGRLEMLRDRLSRREPELARRTETFSQALAEQGFSREEEFLAARLGPAERDRLAEQARELDDLATDLRARRNDREQRLAAEGAKDRTRESLQVLEERFLDCTTSLEELREELRGIFLRLEEQKRALRQHQEKQDALERQAQETRRWADLHELIGSSDGKKYRNFVQGLTFEIMIGQANGQLRRMSDRYILTRQGGDPLELRVVDTYQAGEVRSTRTLSGGESFIVSLALALGLSRMASKKVRVDSLFLDEGFGTLDEEALDVALDTLGSLHQEGKMIGIISHVSALKDRISTRISVEPRTGGRSRLRGPGCSGTPHP</sequence>
<feature type="coiled-coil region" evidence="1">
    <location>
        <begin position="358"/>
        <end position="406"/>
    </location>
</feature>
<dbReference type="InterPro" id="IPR027417">
    <property type="entry name" value="P-loop_NTPase"/>
</dbReference>
<evidence type="ECO:0000256" key="1">
    <source>
        <dbReference type="SAM" id="Coils"/>
    </source>
</evidence>
<dbReference type="Gene3D" id="3.40.50.300">
    <property type="entry name" value="P-loop containing nucleotide triphosphate hydrolases"/>
    <property type="match status" value="2"/>
</dbReference>
<dbReference type="SUPFAM" id="SSF52540">
    <property type="entry name" value="P-loop containing nucleoside triphosphate hydrolases"/>
    <property type="match status" value="1"/>
</dbReference>
<reference evidence="5" key="1">
    <citation type="submission" date="2015-12" db="EMBL/GenBank/DDBJ databases">
        <authorList>
            <person name="Lodha T.D."/>
            <person name="Chintalapati S."/>
            <person name="Chintalapati V.R."/>
            <person name="Sravanthi T."/>
        </authorList>
    </citation>
    <scope>NUCLEOTIDE SEQUENCE [LARGE SCALE GENOMIC DNA]</scope>
    <source>
        <strain evidence="5">JC133</strain>
    </source>
</reference>
<evidence type="ECO:0000256" key="2">
    <source>
        <dbReference type="SAM" id="MobiDB-lite"/>
    </source>
</evidence>
<dbReference type="OrthoDB" id="9795626at2"/>
<dbReference type="RefSeq" id="WP_103678972.1">
    <property type="nucleotide sequence ID" value="NZ_LPWH01000001.1"/>
</dbReference>
<dbReference type="Pfam" id="PF13476">
    <property type="entry name" value="AAA_23"/>
    <property type="match status" value="1"/>
</dbReference>
<feature type="domain" description="Rad50/SbcC-type AAA" evidence="3">
    <location>
        <begin position="6"/>
        <end position="218"/>
    </location>
</feature>
<feature type="region of interest" description="Disordered" evidence="2">
    <location>
        <begin position="1064"/>
        <end position="1084"/>
    </location>
</feature>
<keyword evidence="1" id="KW-0175">Coiled coil</keyword>
<organism evidence="4 5">
    <name type="scientific">Alkalispirochaeta sphaeroplastigenens</name>
    <dbReference type="NCBI Taxonomy" id="1187066"/>
    <lineage>
        <taxon>Bacteria</taxon>
        <taxon>Pseudomonadati</taxon>
        <taxon>Spirochaetota</taxon>
        <taxon>Spirochaetia</taxon>
        <taxon>Spirochaetales</taxon>
        <taxon>Spirochaetaceae</taxon>
        <taxon>Alkalispirochaeta</taxon>
    </lineage>
</organism>
<dbReference type="PANTHER" id="PTHR32114">
    <property type="entry name" value="ABC TRANSPORTER ABCH.3"/>
    <property type="match status" value="1"/>
</dbReference>